<keyword evidence="3" id="KW-1133">Transmembrane helix</keyword>
<evidence type="ECO:0000313" key="5">
    <source>
        <dbReference type="EnsemblMetazoa" id="XP_038061481.1"/>
    </source>
</evidence>
<keyword evidence="3" id="KW-0472">Membrane</keyword>
<evidence type="ECO:0000313" key="6">
    <source>
        <dbReference type="Proteomes" id="UP000887568"/>
    </source>
</evidence>
<dbReference type="Gene3D" id="2.60.40.2160">
    <property type="entry name" value="Interleukin-17 receptor A/B, fibronectin-III-like domain 1"/>
    <property type="match status" value="1"/>
</dbReference>
<evidence type="ECO:0000256" key="3">
    <source>
        <dbReference type="SAM" id="Phobius"/>
    </source>
</evidence>
<keyword evidence="3" id="KW-0812">Transmembrane</keyword>
<dbReference type="AlphaFoldDB" id="A0A914ADC0"/>
<dbReference type="GeneID" id="119732147"/>
<dbReference type="InterPro" id="IPR038683">
    <property type="entry name" value="IL17RA/B_FnIII-like_1_sf"/>
</dbReference>
<reference evidence="5" key="1">
    <citation type="submission" date="2022-11" db="UniProtKB">
        <authorList>
            <consortium name="EnsemblMetazoa"/>
        </authorList>
    </citation>
    <scope>IDENTIFICATION</scope>
</reference>
<keyword evidence="4" id="KW-0732">Signal</keyword>
<dbReference type="OrthoDB" id="10483918at2759"/>
<evidence type="ECO:0000256" key="4">
    <source>
        <dbReference type="SAM" id="SignalP"/>
    </source>
</evidence>
<evidence type="ECO:0000256" key="2">
    <source>
        <dbReference type="ARBA" id="ARBA00022475"/>
    </source>
</evidence>
<keyword evidence="6" id="KW-1185">Reference proteome</keyword>
<feature type="signal peptide" evidence="4">
    <location>
        <begin position="1"/>
        <end position="27"/>
    </location>
</feature>
<feature type="transmembrane region" description="Helical" evidence="3">
    <location>
        <begin position="332"/>
        <end position="353"/>
    </location>
</feature>
<dbReference type="Proteomes" id="UP000887568">
    <property type="component" value="Unplaced"/>
</dbReference>
<evidence type="ECO:0000256" key="1">
    <source>
        <dbReference type="ARBA" id="ARBA00004251"/>
    </source>
</evidence>
<dbReference type="EnsemblMetazoa" id="XM_038205553.1">
    <property type="protein sequence ID" value="XP_038061481.1"/>
    <property type="gene ID" value="LOC119732147"/>
</dbReference>
<keyword evidence="2" id="KW-1003">Cell membrane</keyword>
<accession>A0A914ADC0</accession>
<proteinExistence type="predicted"/>
<sequence length="461" mass="50563">MKGPGRACFVFLVTGLILSLLVTSTLCDCAPPCCDHPCSSNFPGADRCESVAVGGCGHIPERSAPPSAPTGLMITDFVHPFRGTTTLGMNITWHLPENVTGLRGFYVHVIKTSYVVGAQYCKQVNFTPLSEAPINPSEVTFSIDCWKDIDVDGTYDVTVTSLDSGKSITRSHHAKSCNEVPEVGGCLNCSGENCKPLPSPEDWHPAHPTASVAFEDQVWIIRVFFHIYPGNLWLIYRVNLYSYELGIVPDNFSHFVNSSGHSGLMMHEFRDVEPGRYKVKVKIFPGDTWQVSSNDVNITALSPVVTTPMSMTTPKEERSNSGPIIKDIPTTIGVFLSVLFAILLLVGLVVWGVRKKRRGTGLSASTGDFTGGVTPHFDDRSNLPNNMLHEEDKVVKDGQHKVNGYEWTEGSVGDLCCSADYDSQFDDRYIDPKPRVHKLDNIDDFDPSELVSIANMSGETV</sequence>
<name>A0A914ADC0_PATMI</name>
<dbReference type="RefSeq" id="XP_038061481.1">
    <property type="nucleotide sequence ID" value="XM_038205553.1"/>
</dbReference>
<comment type="subcellular location">
    <subcellularLocation>
        <location evidence="1">Cell membrane</location>
        <topology evidence="1">Single-pass type I membrane protein</topology>
    </subcellularLocation>
</comment>
<feature type="chain" id="PRO_5037874273" evidence="4">
    <location>
        <begin position="28"/>
        <end position="461"/>
    </location>
</feature>
<dbReference type="GO" id="GO:0005886">
    <property type="term" value="C:plasma membrane"/>
    <property type="evidence" value="ECO:0007669"/>
    <property type="project" value="UniProtKB-SubCell"/>
</dbReference>
<organism evidence="5 6">
    <name type="scientific">Patiria miniata</name>
    <name type="common">Bat star</name>
    <name type="synonym">Asterina miniata</name>
    <dbReference type="NCBI Taxonomy" id="46514"/>
    <lineage>
        <taxon>Eukaryota</taxon>
        <taxon>Metazoa</taxon>
        <taxon>Echinodermata</taxon>
        <taxon>Eleutherozoa</taxon>
        <taxon>Asterozoa</taxon>
        <taxon>Asteroidea</taxon>
        <taxon>Valvatacea</taxon>
        <taxon>Valvatida</taxon>
        <taxon>Asterinidae</taxon>
        <taxon>Patiria</taxon>
    </lineage>
</organism>
<protein>
    <submittedName>
        <fullName evidence="5">Uncharacterized protein</fullName>
    </submittedName>
</protein>